<comment type="caution">
    <text evidence="4">The sequence shown here is derived from an EMBL/GenBank/DDBJ whole genome shotgun (WGS) entry which is preliminary data.</text>
</comment>
<dbReference type="InterPro" id="IPR036875">
    <property type="entry name" value="Znf_CCHC_sf"/>
</dbReference>
<keyword evidence="1" id="KW-0863">Zinc-finger</keyword>
<feature type="region of interest" description="Disordered" evidence="2">
    <location>
        <begin position="518"/>
        <end position="610"/>
    </location>
</feature>
<dbReference type="SUPFAM" id="SSF57756">
    <property type="entry name" value="Retrovirus zinc finger-like domains"/>
    <property type="match status" value="1"/>
</dbReference>
<feature type="compositionally biased region" description="Pro residues" evidence="2">
    <location>
        <begin position="557"/>
        <end position="573"/>
    </location>
</feature>
<dbReference type="SMART" id="SM00343">
    <property type="entry name" value="ZnF_C2HC"/>
    <property type="match status" value="2"/>
</dbReference>
<gene>
    <name evidence="4" type="ORF">LWI29_006390</name>
</gene>
<feature type="compositionally biased region" description="Acidic residues" evidence="2">
    <location>
        <begin position="326"/>
        <end position="343"/>
    </location>
</feature>
<sequence length="712" mass="81314">MSGNGMGGEGASSTRPPLLTGVNYASWKGKMEAYVSQIHDRAWMAIEDGYTPPMMTPTGGGEEVLKPKAQWTPQEFEASKWNNKAMHAILCAMDDNQYKLIQTTRIAKEAWDILETAHEGTDVVKDSKLQVLQTQFETLRMEDDECFNDFQVKLMDIVNQSHQLGDPYSDRRIKQKIMRSLPERFESKVTALEENSDYSRMKPSEVIGRLLAYESRKGPTTTPPKKQKSLALKSVKVEKDEEDSDEEIALMAKKFMQFMRFEKRGFGSKGKFVKKKAPFKKVEQAQEKDHKKGVQCYECSGFGHIAPECANLKKKKGRAMAVTWSDSDDLEDEDKSSDDEEDQVANFIAFSSSHNSNEVMSDKEEEEDKQEEVDENDSNGGSNSSTSNFEFDEKIDYDDFMRFFENSRLKKKKEIQKLKGEKLELTSKVTHLSKEMSKAKEIEEGLKMELVLVKKSEQSLRKELMEAKELIAKMTSGTEKFDKMLSCGKSPSDKKGLGYVEEMEATSLKKTTFVKGKEVDNAQTPQQSTKWVEVSESSKQAQARIPTRAPPQARAPQPRPPQPRPPQPRPPQQRVPQVQHGAFHAQPRRHANLAQPQRREWPQHPMATQNRRRPQMFAQGYGMNSYFTPTCHFCGIEGHIRPNCLKYIKLCRRESMIEKNMLRRATMHAPRNFRANGPMAPRNDHVSPRMSRHDDYYCYVAQVALKANASNT</sequence>
<keyword evidence="5" id="KW-1185">Reference proteome</keyword>
<evidence type="ECO:0000313" key="5">
    <source>
        <dbReference type="Proteomes" id="UP001168877"/>
    </source>
</evidence>
<protein>
    <recommendedName>
        <fullName evidence="3">CCHC-type domain-containing protein</fullName>
    </recommendedName>
</protein>
<dbReference type="GO" id="GO:0008270">
    <property type="term" value="F:zinc ion binding"/>
    <property type="evidence" value="ECO:0007669"/>
    <property type="project" value="UniProtKB-KW"/>
</dbReference>
<reference evidence="4" key="2">
    <citation type="submission" date="2023-06" db="EMBL/GenBank/DDBJ databases">
        <authorList>
            <person name="Swenson N.G."/>
            <person name="Wegrzyn J.L."/>
            <person name="Mcevoy S.L."/>
        </authorList>
    </citation>
    <scope>NUCLEOTIDE SEQUENCE</scope>
    <source>
        <strain evidence="4">NS2018</strain>
        <tissue evidence="4">Leaf</tissue>
    </source>
</reference>
<dbReference type="PANTHER" id="PTHR35317">
    <property type="entry name" value="OS04G0629600 PROTEIN"/>
    <property type="match status" value="1"/>
</dbReference>
<feature type="compositionally biased region" description="Low complexity" evidence="2">
    <location>
        <begin position="378"/>
        <end position="389"/>
    </location>
</feature>
<dbReference type="AlphaFoldDB" id="A0AA39RTG3"/>
<feature type="compositionally biased region" description="Acidic residues" evidence="2">
    <location>
        <begin position="363"/>
        <end position="377"/>
    </location>
</feature>
<reference evidence="4" key="1">
    <citation type="journal article" date="2022" name="Plant J.">
        <title>Strategies of tolerance reflected in two North American maple genomes.</title>
        <authorList>
            <person name="McEvoy S.L."/>
            <person name="Sezen U.U."/>
            <person name="Trouern-Trend A."/>
            <person name="McMahon S.M."/>
            <person name="Schaberg P.G."/>
            <person name="Yang J."/>
            <person name="Wegrzyn J.L."/>
            <person name="Swenson N.G."/>
        </authorList>
    </citation>
    <scope>NUCLEOTIDE SEQUENCE</scope>
    <source>
        <strain evidence="4">NS2018</strain>
    </source>
</reference>
<evidence type="ECO:0000313" key="4">
    <source>
        <dbReference type="EMBL" id="KAK0580801.1"/>
    </source>
</evidence>
<keyword evidence="1" id="KW-0479">Metal-binding</keyword>
<evidence type="ECO:0000256" key="1">
    <source>
        <dbReference type="PROSITE-ProRule" id="PRU00047"/>
    </source>
</evidence>
<dbReference type="EMBL" id="JAUESC010000384">
    <property type="protein sequence ID" value="KAK0580801.1"/>
    <property type="molecule type" value="Genomic_DNA"/>
</dbReference>
<dbReference type="PANTHER" id="PTHR35317:SF23">
    <property type="entry name" value="OS04G0629600 PROTEIN"/>
    <property type="match status" value="1"/>
</dbReference>
<keyword evidence="1" id="KW-0862">Zinc</keyword>
<dbReference type="Pfam" id="PF14223">
    <property type="entry name" value="Retrotran_gag_2"/>
    <property type="match status" value="1"/>
</dbReference>
<evidence type="ECO:0000256" key="2">
    <source>
        <dbReference type="SAM" id="MobiDB-lite"/>
    </source>
</evidence>
<name>A0AA39RTG3_ACESA</name>
<dbReference type="Proteomes" id="UP001168877">
    <property type="component" value="Unassembled WGS sequence"/>
</dbReference>
<dbReference type="GO" id="GO:0003676">
    <property type="term" value="F:nucleic acid binding"/>
    <property type="evidence" value="ECO:0007669"/>
    <property type="project" value="InterPro"/>
</dbReference>
<evidence type="ECO:0000259" key="3">
    <source>
        <dbReference type="PROSITE" id="PS50158"/>
    </source>
</evidence>
<feature type="compositionally biased region" description="Polar residues" evidence="2">
    <location>
        <begin position="349"/>
        <end position="359"/>
    </location>
</feature>
<dbReference type="InterPro" id="IPR001878">
    <property type="entry name" value="Znf_CCHC"/>
</dbReference>
<feature type="compositionally biased region" description="Polar residues" evidence="2">
    <location>
        <begin position="521"/>
        <end position="539"/>
    </location>
</feature>
<proteinExistence type="predicted"/>
<feature type="domain" description="CCHC-type" evidence="3">
    <location>
        <begin position="296"/>
        <end position="309"/>
    </location>
</feature>
<feature type="region of interest" description="Disordered" evidence="2">
    <location>
        <begin position="321"/>
        <end position="390"/>
    </location>
</feature>
<accession>A0AA39RTG3</accession>
<organism evidence="4 5">
    <name type="scientific">Acer saccharum</name>
    <name type="common">Sugar maple</name>
    <dbReference type="NCBI Taxonomy" id="4024"/>
    <lineage>
        <taxon>Eukaryota</taxon>
        <taxon>Viridiplantae</taxon>
        <taxon>Streptophyta</taxon>
        <taxon>Embryophyta</taxon>
        <taxon>Tracheophyta</taxon>
        <taxon>Spermatophyta</taxon>
        <taxon>Magnoliopsida</taxon>
        <taxon>eudicotyledons</taxon>
        <taxon>Gunneridae</taxon>
        <taxon>Pentapetalae</taxon>
        <taxon>rosids</taxon>
        <taxon>malvids</taxon>
        <taxon>Sapindales</taxon>
        <taxon>Sapindaceae</taxon>
        <taxon>Hippocastanoideae</taxon>
        <taxon>Acereae</taxon>
        <taxon>Acer</taxon>
    </lineage>
</organism>
<feature type="compositionally biased region" description="Low complexity" evidence="2">
    <location>
        <begin position="540"/>
        <end position="556"/>
    </location>
</feature>
<dbReference type="PROSITE" id="PS50158">
    <property type="entry name" value="ZF_CCHC"/>
    <property type="match status" value="1"/>
</dbReference>